<protein>
    <submittedName>
        <fullName evidence="2">Uncharacterized protein</fullName>
    </submittedName>
</protein>
<comment type="caution">
    <text evidence="2">The sequence shown here is derived from an EMBL/GenBank/DDBJ whole genome shotgun (WGS) entry which is preliminary data.</text>
</comment>
<evidence type="ECO:0000256" key="1">
    <source>
        <dbReference type="SAM" id="MobiDB-lite"/>
    </source>
</evidence>
<evidence type="ECO:0000313" key="3">
    <source>
        <dbReference type="Proteomes" id="UP001189429"/>
    </source>
</evidence>
<evidence type="ECO:0000313" key="2">
    <source>
        <dbReference type="EMBL" id="CAK0864693.1"/>
    </source>
</evidence>
<reference evidence="2" key="1">
    <citation type="submission" date="2023-10" db="EMBL/GenBank/DDBJ databases">
        <authorList>
            <person name="Chen Y."/>
            <person name="Shah S."/>
            <person name="Dougan E. K."/>
            <person name="Thang M."/>
            <person name="Chan C."/>
        </authorList>
    </citation>
    <scope>NUCLEOTIDE SEQUENCE [LARGE SCALE GENOMIC DNA]</scope>
</reference>
<feature type="region of interest" description="Disordered" evidence="1">
    <location>
        <begin position="75"/>
        <end position="100"/>
    </location>
</feature>
<dbReference type="Proteomes" id="UP001189429">
    <property type="component" value="Unassembled WGS sequence"/>
</dbReference>
<gene>
    <name evidence="2" type="ORF">PCOR1329_LOCUS52487</name>
</gene>
<keyword evidence="3" id="KW-1185">Reference proteome</keyword>
<proteinExistence type="predicted"/>
<accession>A0ABN9UWZ8</accession>
<sequence>MFRRPDLLVLDYRQSLLGSTRYWLGLGAGGCPCVADQVTGQARHADDETHPRFVHAASNYWECLEQIRPALAAKATTSSALRGPRPTSNNGAPVAGWQLR</sequence>
<dbReference type="EMBL" id="CAUYUJ010016390">
    <property type="protein sequence ID" value="CAK0864693.1"/>
    <property type="molecule type" value="Genomic_DNA"/>
</dbReference>
<organism evidence="2 3">
    <name type="scientific">Prorocentrum cordatum</name>
    <dbReference type="NCBI Taxonomy" id="2364126"/>
    <lineage>
        <taxon>Eukaryota</taxon>
        <taxon>Sar</taxon>
        <taxon>Alveolata</taxon>
        <taxon>Dinophyceae</taxon>
        <taxon>Prorocentrales</taxon>
        <taxon>Prorocentraceae</taxon>
        <taxon>Prorocentrum</taxon>
    </lineage>
</organism>
<name>A0ABN9UWZ8_9DINO</name>